<evidence type="ECO:0000313" key="1">
    <source>
        <dbReference type="EMBL" id="JAD29283.1"/>
    </source>
</evidence>
<name>A0A0A8YV48_ARUDO</name>
<dbReference type="EMBL" id="GBRH01268612">
    <property type="protein sequence ID" value="JAD29283.1"/>
    <property type="molecule type" value="Transcribed_RNA"/>
</dbReference>
<dbReference type="AlphaFoldDB" id="A0A0A8YV48"/>
<proteinExistence type="predicted"/>
<accession>A0A0A8YV48</accession>
<reference evidence="1" key="1">
    <citation type="submission" date="2014-09" db="EMBL/GenBank/DDBJ databases">
        <authorList>
            <person name="Magalhaes I.L.F."/>
            <person name="Oliveira U."/>
            <person name="Santos F.R."/>
            <person name="Vidigal T.H.D.A."/>
            <person name="Brescovit A.D."/>
            <person name="Santos A.J."/>
        </authorList>
    </citation>
    <scope>NUCLEOTIDE SEQUENCE</scope>
    <source>
        <tissue evidence="1">Shoot tissue taken approximately 20 cm above the soil surface</tissue>
    </source>
</reference>
<sequence length="17" mass="1919">MPMRLPSNCHLDHLGTP</sequence>
<organism evidence="1">
    <name type="scientific">Arundo donax</name>
    <name type="common">Giant reed</name>
    <name type="synonym">Donax arundinaceus</name>
    <dbReference type="NCBI Taxonomy" id="35708"/>
    <lineage>
        <taxon>Eukaryota</taxon>
        <taxon>Viridiplantae</taxon>
        <taxon>Streptophyta</taxon>
        <taxon>Embryophyta</taxon>
        <taxon>Tracheophyta</taxon>
        <taxon>Spermatophyta</taxon>
        <taxon>Magnoliopsida</taxon>
        <taxon>Liliopsida</taxon>
        <taxon>Poales</taxon>
        <taxon>Poaceae</taxon>
        <taxon>PACMAD clade</taxon>
        <taxon>Arundinoideae</taxon>
        <taxon>Arundineae</taxon>
        <taxon>Arundo</taxon>
    </lineage>
</organism>
<reference evidence="1" key="2">
    <citation type="journal article" date="2015" name="Data Brief">
        <title>Shoot transcriptome of the giant reed, Arundo donax.</title>
        <authorList>
            <person name="Barrero R.A."/>
            <person name="Guerrero F.D."/>
            <person name="Moolhuijzen P."/>
            <person name="Goolsby J.A."/>
            <person name="Tidwell J."/>
            <person name="Bellgard S.E."/>
            <person name="Bellgard M.I."/>
        </authorList>
    </citation>
    <scope>NUCLEOTIDE SEQUENCE</scope>
    <source>
        <tissue evidence="1">Shoot tissue taken approximately 20 cm above the soil surface</tissue>
    </source>
</reference>
<protein>
    <submittedName>
        <fullName evidence="1">Uncharacterized protein</fullName>
    </submittedName>
</protein>